<protein>
    <submittedName>
        <fullName evidence="1">Uncharacterized protein</fullName>
    </submittedName>
</protein>
<evidence type="ECO:0000313" key="2">
    <source>
        <dbReference type="Proteomes" id="UP000199032"/>
    </source>
</evidence>
<keyword evidence="2" id="KW-1185">Reference proteome</keyword>
<organism evidence="1 2">
    <name type="scientific">Candidatus Nitrospira nitrosa</name>
    <dbReference type="NCBI Taxonomy" id="1742972"/>
    <lineage>
        <taxon>Bacteria</taxon>
        <taxon>Pseudomonadati</taxon>
        <taxon>Nitrospirota</taxon>
        <taxon>Nitrospiria</taxon>
        <taxon>Nitrospirales</taxon>
        <taxon>Nitrospiraceae</taxon>
        <taxon>Nitrospira</taxon>
    </lineage>
</organism>
<accession>A0A0S4LD27</accession>
<proteinExistence type="predicted"/>
<sequence length="51" mass="5999">MELRVPQMMAGRVGRAFPLNMLRGRLAWVVGFRFARVSSRFNRSTLQTWED</sequence>
<evidence type="ECO:0000313" key="1">
    <source>
        <dbReference type="EMBL" id="CUS33814.1"/>
    </source>
</evidence>
<reference evidence="1 2" key="1">
    <citation type="submission" date="2015-10" db="EMBL/GenBank/DDBJ databases">
        <authorList>
            <person name="Gilbert D.G."/>
        </authorList>
    </citation>
    <scope>NUCLEOTIDE SEQUENCE [LARGE SCALE GENOMIC DNA]</scope>
    <source>
        <strain evidence="1">COMA1</strain>
    </source>
</reference>
<dbReference type="AlphaFoldDB" id="A0A0S4LD27"/>
<name>A0A0S4LD27_9BACT</name>
<dbReference type="EMBL" id="CZQA01000001">
    <property type="protein sequence ID" value="CUS33814.1"/>
    <property type="molecule type" value="Genomic_DNA"/>
</dbReference>
<dbReference type="Proteomes" id="UP000199032">
    <property type="component" value="Unassembled WGS sequence"/>
</dbReference>
<dbReference type="STRING" id="1742972.COMA1_11354"/>
<gene>
    <name evidence="1" type="ORF">COMA1_11354</name>
</gene>